<proteinExistence type="predicted"/>
<dbReference type="EMBL" id="CM042015">
    <property type="protein sequence ID" value="KAI3709096.1"/>
    <property type="molecule type" value="Genomic_DNA"/>
</dbReference>
<name>A0ACB9AH82_CICIN</name>
<evidence type="ECO:0000313" key="2">
    <source>
        <dbReference type="Proteomes" id="UP001055811"/>
    </source>
</evidence>
<organism evidence="1 2">
    <name type="scientific">Cichorium intybus</name>
    <name type="common">Chicory</name>
    <dbReference type="NCBI Taxonomy" id="13427"/>
    <lineage>
        <taxon>Eukaryota</taxon>
        <taxon>Viridiplantae</taxon>
        <taxon>Streptophyta</taxon>
        <taxon>Embryophyta</taxon>
        <taxon>Tracheophyta</taxon>
        <taxon>Spermatophyta</taxon>
        <taxon>Magnoliopsida</taxon>
        <taxon>eudicotyledons</taxon>
        <taxon>Gunneridae</taxon>
        <taxon>Pentapetalae</taxon>
        <taxon>asterids</taxon>
        <taxon>campanulids</taxon>
        <taxon>Asterales</taxon>
        <taxon>Asteraceae</taxon>
        <taxon>Cichorioideae</taxon>
        <taxon>Cichorieae</taxon>
        <taxon>Cichoriinae</taxon>
        <taxon>Cichorium</taxon>
    </lineage>
</organism>
<accession>A0ACB9AH82</accession>
<evidence type="ECO:0000313" key="1">
    <source>
        <dbReference type="EMBL" id="KAI3709096.1"/>
    </source>
</evidence>
<keyword evidence="2" id="KW-1185">Reference proteome</keyword>
<gene>
    <name evidence="1" type="ORF">L2E82_38854</name>
</gene>
<dbReference type="Proteomes" id="UP001055811">
    <property type="component" value="Linkage Group LG07"/>
</dbReference>
<comment type="caution">
    <text evidence="1">The sequence shown here is derived from an EMBL/GenBank/DDBJ whole genome shotgun (WGS) entry which is preliminary data.</text>
</comment>
<reference evidence="2" key="1">
    <citation type="journal article" date="2022" name="Mol. Ecol. Resour.">
        <title>The genomes of chicory, endive, great burdock and yacon provide insights into Asteraceae palaeo-polyploidization history and plant inulin production.</title>
        <authorList>
            <person name="Fan W."/>
            <person name="Wang S."/>
            <person name="Wang H."/>
            <person name="Wang A."/>
            <person name="Jiang F."/>
            <person name="Liu H."/>
            <person name="Zhao H."/>
            <person name="Xu D."/>
            <person name="Zhang Y."/>
        </authorList>
    </citation>
    <scope>NUCLEOTIDE SEQUENCE [LARGE SCALE GENOMIC DNA]</scope>
    <source>
        <strain evidence="2">cv. Punajuju</strain>
    </source>
</reference>
<protein>
    <submittedName>
        <fullName evidence="1">Uncharacterized protein</fullName>
    </submittedName>
</protein>
<reference evidence="1 2" key="2">
    <citation type="journal article" date="2022" name="Mol. Ecol. Resour.">
        <title>The genomes of chicory, endive, great burdock and yacon provide insights into Asteraceae paleo-polyploidization history and plant inulin production.</title>
        <authorList>
            <person name="Fan W."/>
            <person name="Wang S."/>
            <person name="Wang H."/>
            <person name="Wang A."/>
            <person name="Jiang F."/>
            <person name="Liu H."/>
            <person name="Zhao H."/>
            <person name="Xu D."/>
            <person name="Zhang Y."/>
        </authorList>
    </citation>
    <scope>NUCLEOTIDE SEQUENCE [LARGE SCALE GENOMIC DNA]</scope>
    <source>
        <strain evidence="2">cv. Punajuju</strain>
        <tissue evidence="1">Leaves</tissue>
    </source>
</reference>
<sequence>MFCYKNQLKLDSPMNIKMKPRDPLTCIELSSLTTLYFSWHHMRQSRNPTIFSSLTSHTARRKQLFAF</sequence>